<reference evidence="2 3" key="1">
    <citation type="submission" date="2016-01" db="EMBL/GenBank/DDBJ databases">
        <title>Mycobacterium immunogenum strain CD11_6 genome sequencing and assembly.</title>
        <authorList>
            <person name="Kaur G."/>
            <person name="Nair G.R."/>
            <person name="Mayilraj S."/>
        </authorList>
    </citation>
    <scope>NUCLEOTIDE SEQUENCE [LARGE SCALE GENOMIC DNA]</scope>
    <source>
        <strain evidence="2 3">CD11-6</strain>
    </source>
</reference>
<dbReference type="EMBL" id="LQYE01000005">
    <property type="protein sequence ID" value="OAT69526.1"/>
    <property type="molecule type" value="Genomic_DNA"/>
</dbReference>
<dbReference type="SUPFAM" id="SSF53474">
    <property type="entry name" value="alpha/beta-Hydrolases"/>
    <property type="match status" value="1"/>
</dbReference>
<dbReference type="Pfam" id="PF20321">
    <property type="entry name" value="DUF6616"/>
    <property type="match status" value="1"/>
</dbReference>
<dbReference type="PANTHER" id="PTHR43194">
    <property type="entry name" value="HYDROLASE ALPHA/BETA FOLD FAMILY"/>
    <property type="match status" value="1"/>
</dbReference>
<dbReference type="InterPro" id="IPR046724">
    <property type="entry name" value="DUF6616"/>
</dbReference>
<gene>
    <name evidence="2" type="ORF">AWB85_20850</name>
</gene>
<dbReference type="Gene3D" id="3.40.50.1820">
    <property type="entry name" value="alpha/beta hydrolase"/>
    <property type="match status" value="1"/>
</dbReference>
<name>A0A179VGX4_9MYCO</name>
<proteinExistence type="predicted"/>
<dbReference type="InterPro" id="IPR000073">
    <property type="entry name" value="AB_hydrolase_1"/>
</dbReference>
<evidence type="ECO:0000313" key="3">
    <source>
        <dbReference type="Proteomes" id="UP000186919"/>
    </source>
</evidence>
<dbReference type="GO" id="GO:0003824">
    <property type="term" value="F:catalytic activity"/>
    <property type="evidence" value="ECO:0007669"/>
    <property type="project" value="UniProtKB-ARBA"/>
</dbReference>
<protein>
    <recommendedName>
        <fullName evidence="1">AB hydrolase-1 domain-containing protein</fullName>
    </recommendedName>
</protein>
<dbReference type="AlphaFoldDB" id="A0A179VGX4"/>
<dbReference type="InterPro" id="IPR029058">
    <property type="entry name" value="AB_hydrolase_fold"/>
</dbReference>
<organism evidence="2 3">
    <name type="scientific">Mycobacteroides immunogenum</name>
    <dbReference type="NCBI Taxonomy" id="83262"/>
    <lineage>
        <taxon>Bacteria</taxon>
        <taxon>Bacillati</taxon>
        <taxon>Actinomycetota</taxon>
        <taxon>Actinomycetes</taxon>
        <taxon>Mycobacteriales</taxon>
        <taxon>Mycobacteriaceae</taxon>
        <taxon>Mycobacteroides</taxon>
    </lineage>
</organism>
<sequence>MKGIVMQQIFVELYNYRPEWSGLSIAEREAFVGSLAGALGRFRDQGVEVVAYGVNDLDTDRRAPYDFFCVYRVPDVRLQRVFEAQIAGSGWYRYFEQVNISGAALSPAGTLMKNVMLQPAVRQGEPIAAAQAYPKQSAIVLGHTMSYIDVGNGQPVVFLHGDIMSSFLWHNVIPYVSAGFRAIAVDLIGAGDSSKIPGSGEGTYSFGLHAKYLGALLDTLDLGDEVILVGHDWGANLAFDWAIKNEGRVRGIAFTEALLPPFDWSDWPLLVREPFRYMRSPEGGRDVLDNNYFLHAARDNLMRVLEPAEWAEIERPYAQPGEDRRPTLDWPRAVPFGDDDTPVRAVLEHQAAWLANSAVPKLHLAGAPGGIEAVGGRRRDTIATFPNLTVGEVAGLHWTPLDDPHAMGEALAAWLAAV</sequence>
<dbReference type="Proteomes" id="UP000186919">
    <property type="component" value="Unassembled WGS sequence"/>
</dbReference>
<dbReference type="NCBIfam" id="NF002938">
    <property type="entry name" value="PRK03592.1"/>
    <property type="match status" value="1"/>
</dbReference>
<evidence type="ECO:0000313" key="2">
    <source>
        <dbReference type="EMBL" id="OAT69526.1"/>
    </source>
</evidence>
<feature type="domain" description="AB hydrolase-1" evidence="1">
    <location>
        <begin position="155"/>
        <end position="269"/>
    </location>
</feature>
<dbReference type="Pfam" id="PF00561">
    <property type="entry name" value="Abhydrolase_1"/>
    <property type="match status" value="1"/>
</dbReference>
<dbReference type="InterPro" id="IPR050228">
    <property type="entry name" value="Carboxylesterase_BioH"/>
</dbReference>
<accession>A0A179VGX4</accession>
<dbReference type="PANTHER" id="PTHR43194:SF2">
    <property type="entry name" value="PEROXISOMAL MEMBRANE PROTEIN LPX1"/>
    <property type="match status" value="1"/>
</dbReference>
<comment type="caution">
    <text evidence="2">The sequence shown here is derived from an EMBL/GenBank/DDBJ whole genome shotgun (WGS) entry which is preliminary data.</text>
</comment>
<evidence type="ECO:0000259" key="1">
    <source>
        <dbReference type="Pfam" id="PF00561"/>
    </source>
</evidence>